<dbReference type="PANTHER" id="PTHR47738">
    <property type="entry name" value="PTS SYSTEM FRUCTOSE-LIKE EIIA COMPONENT-RELATED"/>
    <property type="match status" value="1"/>
</dbReference>
<proteinExistence type="predicted"/>
<dbReference type="PROSITE" id="PS51094">
    <property type="entry name" value="PTS_EIIA_TYPE_2"/>
    <property type="match status" value="1"/>
</dbReference>
<dbReference type="EMBL" id="JXMS01000018">
    <property type="protein sequence ID" value="OBQ50134.1"/>
    <property type="molecule type" value="Genomic_DNA"/>
</dbReference>
<evidence type="ECO:0000256" key="1">
    <source>
        <dbReference type="ARBA" id="ARBA00004496"/>
    </source>
</evidence>
<protein>
    <submittedName>
        <fullName evidence="4">PTS fructose transporter subunit IIA</fullName>
    </submittedName>
</protein>
<dbReference type="FunFam" id="3.40.930.10:FF:000009">
    <property type="entry name" value="PTS system, fructose specific IIABC component"/>
    <property type="match status" value="1"/>
</dbReference>
<dbReference type="STRING" id="1560234.SP90_10890"/>
<dbReference type="CDD" id="cd00211">
    <property type="entry name" value="PTS_IIA_fru"/>
    <property type="match status" value="1"/>
</dbReference>
<comment type="caution">
    <text evidence="4">The sequence shown here is derived from an EMBL/GenBank/DDBJ whole genome shotgun (WGS) entry which is preliminary data.</text>
</comment>
<dbReference type="RefSeq" id="WP_066855809.1">
    <property type="nucleotide sequence ID" value="NZ_JXMS01000018.1"/>
</dbReference>
<keyword evidence="5" id="KW-1185">Reference proteome</keyword>
<dbReference type="InterPro" id="IPR016152">
    <property type="entry name" value="PTrfase/Anion_transptr"/>
</dbReference>
<dbReference type="GO" id="GO:0005737">
    <property type="term" value="C:cytoplasm"/>
    <property type="evidence" value="ECO:0007669"/>
    <property type="project" value="UniProtKB-SubCell"/>
</dbReference>
<dbReference type="PATRIC" id="fig|1560234.3.peg.1033"/>
<dbReference type="Pfam" id="PF00359">
    <property type="entry name" value="PTS_EIIA_2"/>
    <property type="match status" value="1"/>
</dbReference>
<dbReference type="Proteomes" id="UP000091979">
    <property type="component" value="Unassembled WGS sequence"/>
</dbReference>
<gene>
    <name evidence="4" type="ORF">SP90_10890</name>
</gene>
<evidence type="ECO:0000259" key="3">
    <source>
        <dbReference type="PROSITE" id="PS51094"/>
    </source>
</evidence>
<dbReference type="SUPFAM" id="SSF55804">
    <property type="entry name" value="Phoshotransferase/anion transport protein"/>
    <property type="match status" value="1"/>
</dbReference>
<evidence type="ECO:0000313" key="5">
    <source>
        <dbReference type="Proteomes" id="UP000091979"/>
    </source>
</evidence>
<name>A0A1B7XBI9_9BACT</name>
<evidence type="ECO:0000256" key="2">
    <source>
        <dbReference type="ARBA" id="ARBA00022679"/>
    </source>
</evidence>
<accession>A0A1B7XBI9</accession>
<dbReference type="AlphaFoldDB" id="A0A1B7XBI9"/>
<feature type="domain" description="PTS EIIA type-2" evidence="3">
    <location>
        <begin position="5"/>
        <end position="149"/>
    </location>
</feature>
<reference evidence="4 5" key="1">
    <citation type="submission" date="2015-01" db="EMBL/GenBank/DDBJ databases">
        <title>Desulfovibrio sp. JC271 draft genome sequence.</title>
        <authorList>
            <person name="Shivani Y."/>
            <person name="Subhash Y."/>
            <person name="Sasikala C."/>
            <person name="Ramana C.V."/>
        </authorList>
    </citation>
    <scope>NUCLEOTIDE SEQUENCE [LARGE SCALE GENOMIC DNA]</scope>
    <source>
        <strain evidence="4 5">JC271</strain>
    </source>
</reference>
<dbReference type="InterPro" id="IPR002178">
    <property type="entry name" value="PTS_EIIA_type-2_dom"/>
</dbReference>
<dbReference type="GO" id="GO:0016740">
    <property type="term" value="F:transferase activity"/>
    <property type="evidence" value="ECO:0007669"/>
    <property type="project" value="UniProtKB-KW"/>
</dbReference>
<dbReference type="InterPro" id="IPR051541">
    <property type="entry name" value="PTS_SugarTrans_NitroReg"/>
</dbReference>
<dbReference type="OrthoDB" id="95460at2"/>
<dbReference type="Gene3D" id="3.40.930.10">
    <property type="entry name" value="Mannitol-specific EII, Chain A"/>
    <property type="match status" value="1"/>
</dbReference>
<comment type="subcellular location">
    <subcellularLocation>
        <location evidence="1">Cytoplasm</location>
    </subcellularLocation>
</comment>
<sequence length="149" mass="16317">MKLGEYLEKELVLPELTASTKKEALAELLAPVVDKNPSLNADEVFNVLMEREALGTTGIGNGIAIPHGKLPSLDKIVVVAGRSVDGLDFEALDQEPCKIFFMVLAPENVAGTHLRILAQISRLLKDEDFKRVFMESDTQEALWNLLSAA</sequence>
<keyword evidence="2" id="KW-0808">Transferase</keyword>
<dbReference type="PANTHER" id="PTHR47738:SF2">
    <property type="entry name" value="PTS SYSTEM FRUCTOSE-LIKE EIIA COMPONENT"/>
    <property type="match status" value="1"/>
</dbReference>
<dbReference type="PROSITE" id="PS00372">
    <property type="entry name" value="PTS_EIIA_TYPE_2_HIS"/>
    <property type="match status" value="1"/>
</dbReference>
<evidence type="ECO:0000313" key="4">
    <source>
        <dbReference type="EMBL" id="OBQ50134.1"/>
    </source>
</evidence>
<organism evidence="4 5">
    <name type="scientific">Halodesulfovibrio spirochaetisodalis</name>
    <dbReference type="NCBI Taxonomy" id="1560234"/>
    <lineage>
        <taxon>Bacteria</taxon>
        <taxon>Pseudomonadati</taxon>
        <taxon>Thermodesulfobacteriota</taxon>
        <taxon>Desulfovibrionia</taxon>
        <taxon>Desulfovibrionales</taxon>
        <taxon>Desulfovibrionaceae</taxon>
        <taxon>Halodesulfovibrio</taxon>
    </lineage>
</organism>